<dbReference type="Gene3D" id="4.10.240.10">
    <property type="entry name" value="Zn(2)-C6 fungal-type DNA-binding domain"/>
    <property type="match status" value="1"/>
</dbReference>
<gene>
    <name evidence="8" type="ORF">QIS74_13477</name>
</gene>
<reference evidence="8 9" key="1">
    <citation type="submission" date="2023-04" db="EMBL/GenBank/DDBJ databases">
        <title>Colletotrichum tabacum stain YC1 causing leaf anthracnose on Nicotiana tabacum(L.) cv.</title>
        <authorList>
            <person name="Ji Z."/>
            <person name="Wang M."/>
            <person name="Zhang J."/>
            <person name="Wang N."/>
            <person name="Zhou Z."/>
        </authorList>
    </citation>
    <scope>NUCLEOTIDE SEQUENCE [LARGE SCALE GENOMIC DNA]</scope>
    <source>
        <strain evidence="8 9">YC1</strain>
    </source>
</reference>
<dbReference type="GO" id="GO:0003677">
    <property type="term" value="F:DNA binding"/>
    <property type="evidence" value="ECO:0007669"/>
    <property type="project" value="UniProtKB-KW"/>
</dbReference>
<dbReference type="EMBL" id="JASAOK010000054">
    <property type="protein sequence ID" value="KAK6206989.1"/>
    <property type="molecule type" value="Genomic_DNA"/>
</dbReference>
<evidence type="ECO:0000256" key="3">
    <source>
        <dbReference type="ARBA" id="ARBA00023015"/>
    </source>
</evidence>
<dbReference type="GO" id="GO:0005506">
    <property type="term" value="F:iron ion binding"/>
    <property type="evidence" value="ECO:0007669"/>
    <property type="project" value="InterPro"/>
</dbReference>
<dbReference type="PROSITE" id="PS50048">
    <property type="entry name" value="ZN2_CY6_FUNGAL_2"/>
    <property type="match status" value="1"/>
</dbReference>
<dbReference type="CDD" id="cd00067">
    <property type="entry name" value="GAL4"/>
    <property type="match status" value="1"/>
</dbReference>
<dbReference type="GO" id="GO:0016705">
    <property type="term" value="F:oxidoreductase activity, acting on paired donors, with incorporation or reduction of molecular oxygen"/>
    <property type="evidence" value="ECO:0007669"/>
    <property type="project" value="InterPro"/>
</dbReference>
<dbReference type="Proteomes" id="UP001327957">
    <property type="component" value="Unassembled WGS sequence"/>
</dbReference>
<keyword evidence="5" id="KW-0804">Transcription</keyword>
<keyword evidence="6" id="KW-0539">Nucleus</keyword>
<comment type="caution">
    <text evidence="8">The sequence shown here is derived from an EMBL/GenBank/DDBJ whole genome shotgun (WGS) entry which is preliminary data.</text>
</comment>
<dbReference type="InterPro" id="IPR036864">
    <property type="entry name" value="Zn2-C6_fun-type_DNA-bd_sf"/>
</dbReference>
<accession>A0AAV9STX6</accession>
<keyword evidence="9" id="KW-1185">Reference proteome</keyword>
<keyword evidence="2" id="KW-0862">Zinc</keyword>
<dbReference type="Gene3D" id="1.10.630.10">
    <property type="entry name" value="Cytochrome P450"/>
    <property type="match status" value="1"/>
</dbReference>
<dbReference type="SMART" id="SM00066">
    <property type="entry name" value="GAL4"/>
    <property type="match status" value="1"/>
</dbReference>
<dbReference type="Pfam" id="PF00172">
    <property type="entry name" value="Zn_clus"/>
    <property type="match status" value="1"/>
</dbReference>
<evidence type="ECO:0000256" key="5">
    <source>
        <dbReference type="ARBA" id="ARBA00023163"/>
    </source>
</evidence>
<dbReference type="GO" id="GO:0000981">
    <property type="term" value="F:DNA-binding transcription factor activity, RNA polymerase II-specific"/>
    <property type="evidence" value="ECO:0007669"/>
    <property type="project" value="InterPro"/>
</dbReference>
<evidence type="ECO:0000256" key="2">
    <source>
        <dbReference type="ARBA" id="ARBA00022833"/>
    </source>
</evidence>
<sequence length="690" mass="78706">MKMGIFTAGEAQAAHRSQPGSWKRPDWGERDAQRVAHLLSFLLYTGGVIKEWLRLYPGPYSRSEAFWTRSNEVVPERWMTTDEGDPLHPKKHSWRMFGLGNRKCIGLGNRKCIGLDLTVMETKLMLLFLAGEIEIDWVWDEWDVKKNTTGPKFVVEGGRCHQLDKGTPHINEGMPVHMARLGAAKVKTGCITCKIRRVKCDEARPACKRCVSTGRKCDGYVTPPTGAYSWSQLLRARPPPTESAPDAELRQLAFFRRNVAPSLSGVLNSYFWTHLVPQFSHQQPAARHAMLAISSLYEKFLEDPLDRSAEKNAFAVTHYNEAIKHLRTTTNQEAVLFVCILFVCIEMLRNRCQTAIEHCRHGINILNDIKTKSNITKDYLEPAFCRLGIFPYFFGVRPETFPAVTSPCRVPTPPFHSLLEVQEALDPLLVRTIRFIRMADEYRLGDETCPRPDAATMQERGEIDGLLDAWLDELQAFKERKRIQKCKLMAMREELVERLLESKWLVGKIWIDTCFSRGEAVYDLHMDKFRSIIELARESEAILRSMWTKFPRAKFTFEMGFAPQLAFVLVKCRSLSLRTTAMGLMKALAHEKESCWDLGTVTTLAVQVIGFEHDLQLGPDDDMADMVDDGTLPPEERRIKDSALQDDRRVVSSTDGTGILWRKVALLLREPEGPVTVKEEWVSVPLRPKP</sequence>
<evidence type="ECO:0000313" key="8">
    <source>
        <dbReference type="EMBL" id="KAK6206989.1"/>
    </source>
</evidence>
<evidence type="ECO:0000256" key="6">
    <source>
        <dbReference type="ARBA" id="ARBA00023242"/>
    </source>
</evidence>
<name>A0AAV9STX6_9PEZI</name>
<dbReference type="PROSITE" id="PS00463">
    <property type="entry name" value="ZN2_CY6_FUNGAL_1"/>
    <property type="match status" value="1"/>
</dbReference>
<dbReference type="PANTHER" id="PTHR36206">
    <property type="entry name" value="ASPERCRYPTIN BIOSYNTHESIS CLUSTER-SPECIFIC TRANSCRIPTION REGULATOR ATNN-RELATED"/>
    <property type="match status" value="1"/>
</dbReference>
<dbReference type="GO" id="GO:0008270">
    <property type="term" value="F:zinc ion binding"/>
    <property type="evidence" value="ECO:0007669"/>
    <property type="project" value="InterPro"/>
</dbReference>
<dbReference type="PANTHER" id="PTHR36206:SF16">
    <property type="entry name" value="TRANSCRIPTION FACTOR DOMAIN-CONTAINING PROTEIN-RELATED"/>
    <property type="match status" value="1"/>
</dbReference>
<keyword evidence="3" id="KW-0805">Transcription regulation</keyword>
<evidence type="ECO:0000313" key="9">
    <source>
        <dbReference type="Proteomes" id="UP001327957"/>
    </source>
</evidence>
<evidence type="ECO:0000256" key="4">
    <source>
        <dbReference type="ARBA" id="ARBA00023125"/>
    </source>
</evidence>
<dbReference type="InterPro" id="IPR001138">
    <property type="entry name" value="Zn2Cys6_DnaBD"/>
</dbReference>
<dbReference type="AlphaFoldDB" id="A0AAV9STX6"/>
<proteinExistence type="predicted"/>
<dbReference type="GO" id="GO:0020037">
    <property type="term" value="F:heme binding"/>
    <property type="evidence" value="ECO:0007669"/>
    <property type="project" value="InterPro"/>
</dbReference>
<dbReference type="SUPFAM" id="SSF57701">
    <property type="entry name" value="Zn2/Cys6 DNA-binding domain"/>
    <property type="match status" value="1"/>
</dbReference>
<keyword evidence="4" id="KW-0238">DNA-binding</keyword>
<keyword evidence="1" id="KW-0479">Metal-binding</keyword>
<evidence type="ECO:0000259" key="7">
    <source>
        <dbReference type="PROSITE" id="PS50048"/>
    </source>
</evidence>
<protein>
    <submittedName>
        <fullName evidence="8">C6 zinc finger protein</fullName>
    </submittedName>
</protein>
<evidence type="ECO:0000256" key="1">
    <source>
        <dbReference type="ARBA" id="ARBA00022723"/>
    </source>
</evidence>
<dbReference type="InterPro" id="IPR021858">
    <property type="entry name" value="Fun_TF"/>
</dbReference>
<dbReference type="Pfam" id="PF11951">
    <property type="entry name" value="Fungal_trans_2"/>
    <property type="match status" value="1"/>
</dbReference>
<feature type="domain" description="Zn(2)-C6 fungal-type" evidence="7">
    <location>
        <begin position="189"/>
        <end position="217"/>
    </location>
</feature>
<dbReference type="InterPro" id="IPR036396">
    <property type="entry name" value="Cyt_P450_sf"/>
</dbReference>
<dbReference type="SUPFAM" id="SSF48264">
    <property type="entry name" value="Cytochrome P450"/>
    <property type="match status" value="1"/>
</dbReference>
<organism evidence="8 9">
    <name type="scientific">Colletotrichum tabaci</name>
    <dbReference type="NCBI Taxonomy" id="1209068"/>
    <lineage>
        <taxon>Eukaryota</taxon>
        <taxon>Fungi</taxon>
        <taxon>Dikarya</taxon>
        <taxon>Ascomycota</taxon>
        <taxon>Pezizomycotina</taxon>
        <taxon>Sordariomycetes</taxon>
        <taxon>Hypocreomycetidae</taxon>
        <taxon>Glomerellales</taxon>
        <taxon>Glomerellaceae</taxon>
        <taxon>Colletotrichum</taxon>
        <taxon>Colletotrichum destructivum species complex</taxon>
    </lineage>
</organism>
<dbReference type="InterPro" id="IPR052360">
    <property type="entry name" value="Transcr_Regulatory_Proteins"/>
</dbReference>
<dbReference type="GO" id="GO:0004497">
    <property type="term" value="F:monooxygenase activity"/>
    <property type="evidence" value="ECO:0007669"/>
    <property type="project" value="InterPro"/>
</dbReference>